<feature type="transmembrane region" description="Helical" evidence="2">
    <location>
        <begin position="710"/>
        <end position="727"/>
    </location>
</feature>
<feature type="transmembrane region" description="Helical" evidence="2">
    <location>
        <begin position="747"/>
        <end position="771"/>
    </location>
</feature>
<keyword evidence="2" id="KW-0472">Membrane</keyword>
<keyword evidence="2" id="KW-1133">Transmembrane helix</keyword>
<feature type="transmembrane region" description="Helical" evidence="2">
    <location>
        <begin position="157"/>
        <end position="174"/>
    </location>
</feature>
<reference evidence="3" key="1">
    <citation type="journal article" date="2023" name="Mol. Phylogenet. Evol.">
        <title>Genome-scale phylogeny and comparative genomics of the fungal order Sordariales.</title>
        <authorList>
            <person name="Hensen N."/>
            <person name="Bonometti L."/>
            <person name="Westerberg I."/>
            <person name="Brannstrom I.O."/>
            <person name="Guillou S."/>
            <person name="Cros-Aarteil S."/>
            <person name="Calhoun S."/>
            <person name="Haridas S."/>
            <person name="Kuo A."/>
            <person name="Mondo S."/>
            <person name="Pangilinan J."/>
            <person name="Riley R."/>
            <person name="LaButti K."/>
            <person name="Andreopoulos B."/>
            <person name="Lipzen A."/>
            <person name="Chen C."/>
            <person name="Yan M."/>
            <person name="Daum C."/>
            <person name="Ng V."/>
            <person name="Clum A."/>
            <person name="Steindorff A."/>
            <person name="Ohm R.A."/>
            <person name="Martin F."/>
            <person name="Silar P."/>
            <person name="Natvig D.O."/>
            <person name="Lalanne C."/>
            <person name="Gautier V."/>
            <person name="Ament-Velasquez S.L."/>
            <person name="Kruys A."/>
            <person name="Hutchinson M.I."/>
            <person name="Powell A.J."/>
            <person name="Barry K."/>
            <person name="Miller A.N."/>
            <person name="Grigoriev I.V."/>
            <person name="Debuchy R."/>
            <person name="Gladieux P."/>
            <person name="Hiltunen Thoren M."/>
            <person name="Johannesson H."/>
        </authorList>
    </citation>
    <scope>NUCLEOTIDE SEQUENCE</scope>
    <source>
        <strain evidence="3">SMH4131-1</strain>
    </source>
</reference>
<feature type="compositionally biased region" description="Low complexity" evidence="1">
    <location>
        <begin position="50"/>
        <end position="66"/>
    </location>
</feature>
<feature type="transmembrane region" description="Helical" evidence="2">
    <location>
        <begin position="119"/>
        <end position="137"/>
    </location>
</feature>
<evidence type="ECO:0000313" key="3">
    <source>
        <dbReference type="EMBL" id="KAK3324388.1"/>
    </source>
</evidence>
<dbReference type="EMBL" id="JAUEPO010000004">
    <property type="protein sequence ID" value="KAK3324388.1"/>
    <property type="molecule type" value="Genomic_DNA"/>
</dbReference>
<keyword evidence="4" id="KW-1185">Reference proteome</keyword>
<gene>
    <name evidence="3" type="ORF">B0T19DRAFT_443804</name>
</gene>
<dbReference type="Pfam" id="PF11915">
    <property type="entry name" value="DUF3433"/>
    <property type="match status" value="2"/>
</dbReference>
<protein>
    <submittedName>
        <fullName evidence="3">Uncharacterized protein</fullName>
    </submittedName>
</protein>
<organism evidence="3 4">
    <name type="scientific">Cercophora scortea</name>
    <dbReference type="NCBI Taxonomy" id="314031"/>
    <lineage>
        <taxon>Eukaryota</taxon>
        <taxon>Fungi</taxon>
        <taxon>Dikarya</taxon>
        <taxon>Ascomycota</taxon>
        <taxon>Pezizomycotina</taxon>
        <taxon>Sordariomycetes</taxon>
        <taxon>Sordariomycetidae</taxon>
        <taxon>Sordariales</taxon>
        <taxon>Lasiosphaeriaceae</taxon>
        <taxon>Cercophora</taxon>
    </lineage>
</organism>
<evidence type="ECO:0000256" key="1">
    <source>
        <dbReference type="SAM" id="MobiDB-lite"/>
    </source>
</evidence>
<feature type="compositionally biased region" description="Polar residues" evidence="1">
    <location>
        <begin position="67"/>
        <end position="82"/>
    </location>
</feature>
<evidence type="ECO:0000256" key="2">
    <source>
        <dbReference type="SAM" id="Phobius"/>
    </source>
</evidence>
<keyword evidence="2" id="KW-0812">Transmembrane</keyword>
<feature type="region of interest" description="Disordered" evidence="1">
    <location>
        <begin position="1"/>
        <end position="92"/>
    </location>
</feature>
<dbReference type="PANTHER" id="PTHR37544">
    <property type="entry name" value="SPRAY-RELATED"/>
    <property type="match status" value="1"/>
</dbReference>
<sequence length="1352" mass="144600">MSYQDYAELGKSIQPTRSPATPVPRLRSDRPYTGSMASFSVPRRATLHTSSSSSSSDSLSPSNSVSQKGGNSSPTGQWTGVSDRTPREKPKHLDLAEEKKTNLIELELPWRPFYLRRRILASFSAVFTAIAVSLGALYDQSHRNSGLCTTDQAGHYLSRYALTTLLVIATSIWNRTDYQARSTAPWIRLSKGPADAEKTLLLDYVTMSYPQAVVRAVKNKDFVVACTAAVALLLRLMVVISTGFITLTLVVMPSTTVPVMIETVFGMNGTDLANAGALAFFTMAGLQENKIPFPDGVSTRYAYQRFSADVPQGSTVKPTVDGFSAGLDCEVAQLTLGGIQYIQGLTQFNTTFFTAECNITMPVSSERFYTAVASGGNDTFYFSRLGTGSCGNTTRADDQRIVVVFGEEKLDSLSLPTDSSGGNATLNGGIRQSMQLLCKPIYTISRVDVTKKDDILVSVDPSPEQPNGTLSTMQAWDLAEAFSASYDTELAKLYANTTPWFYQPQDVNVDAAMYLALELQLKRAGSPPPLASLLDPVNLEGLANDYFQQYAALLASKALLRTNTGSPSTTATASTTSERLVVNPLVTKLVTILLGISVVLIVTAGLQVPKKGFLPRNPGTIMDTAALLANSRNILQALRGAGGADMATVRSRLAGFEYYTGVEAYERSASKGSGYFKILGGHSPQDGMPDYVEETDKFPHPSWLHPLQRVVAFLLVIGLIVGLDLSLQAAKDNGGLGDVGDDTYYHILWTVIPALVFSLLTMYFVAAAFTVRTLAPYAALRRGASFEESISLDLADRSTPMVLYQAARFRNLAVGGASLAALLAPLFIIFSASLFKAVTIPVTASCQLLTRDFFSQNLGLPDPTSCMDCQNGTVLSSLILDGNISYPSFTYEDMVFPSLTLENVPDDVDVPPELMVSATIPIARASMACRTFLQSDITTNLTSSTDSDLISSLRVILLGEAGGEDGPNDGSTITISTSPKSGTTGNLPALDPDAFFGTGAHRPISLGNGTARVSHWVWVWGQLQNAGTNQASVKSISALACNETMEQVNVATSFKFMGPGITIDPANPPMPDESTVFTTPIAIDGTLNYSSLIALSTPHLLDPFFTLLTTSRFATPLTDLGTTTPATLESVTAAITTQHKLIRAQVVSARNRRLTSKNPIPATTAAGNATTLAFPAALTITDLASGAQRRVIQDTTSTRVLQALLAAVLVAGAASWLAHAKPNTILPRSPTSIASVAALVADGNLFGLLGRGAEWLETSELHGFFKDGLHVTMGFQLGWEKVRRRRRDAPGGTGESSAGSGWGMMAVEKDQVFAVSAIRTGGWGGGENVGLGMQARVGLGQRGHVRDWGWRT</sequence>
<dbReference type="InterPro" id="IPR021840">
    <property type="entry name" value="DUF3433"/>
</dbReference>
<feature type="transmembrane region" description="Helical" evidence="2">
    <location>
        <begin position="222"/>
        <end position="252"/>
    </location>
</feature>
<reference evidence="3" key="2">
    <citation type="submission" date="2023-06" db="EMBL/GenBank/DDBJ databases">
        <authorList>
            <consortium name="Lawrence Berkeley National Laboratory"/>
            <person name="Haridas S."/>
            <person name="Hensen N."/>
            <person name="Bonometti L."/>
            <person name="Westerberg I."/>
            <person name="Brannstrom I.O."/>
            <person name="Guillou S."/>
            <person name="Cros-Aarteil S."/>
            <person name="Calhoun S."/>
            <person name="Kuo A."/>
            <person name="Mondo S."/>
            <person name="Pangilinan J."/>
            <person name="Riley R."/>
            <person name="Labutti K."/>
            <person name="Andreopoulos B."/>
            <person name="Lipzen A."/>
            <person name="Chen C."/>
            <person name="Yanf M."/>
            <person name="Daum C."/>
            <person name="Ng V."/>
            <person name="Clum A."/>
            <person name="Steindorff A."/>
            <person name="Ohm R."/>
            <person name="Martin F."/>
            <person name="Silar P."/>
            <person name="Natvig D."/>
            <person name="Lalanne C."/>
            <person name="Gautier V."/>
            <person name="Ament-Velasquez S.L."/>
            <person name="Kruys A."/>
            <person name="Hutchinson M.I."/>
            <person name="Powell A.J."/>
            <person name="Barry K."/>
            <person name="Miller A.N."/>
            <person name="Grigoriev I.V."/>
            <person name="Debuchy R."/>
            <person name="Gladieux P."/>
            <person name="Thoren M.H."/>
            <person name="Johannesson H."/>
        </authorList>
    </citation>
    <scope>NUCLEOTIDE SEQUENCE</scope>
    <source>
        <strain evidence="3">SMH4131-1</strain>
    </source>
</reference>
<proteinExistence type="predicted"/>
<evidence type="ECO:0000313" key="4">
    <source>
        <dbReference type="Proteomes" id="UP001286456"/>
    </source>
</evidence>
<dbReference type="Proteomes" id="UP001286456">
    <property type="component" value="Unassembled WGS sequence"/>
</dbReference>
<dbReference type="PANTHER" id="PTHR37544:SF1">
    <property type="entry name" value="PHOSPHORIBOSYLAMINOIMIDAZOLE-SUCCINOCARBOXAMIDE SYNTHASE"/>
    <property type="match status" value="1"/>
</dbReference>
<accession>A0AAE0IFS8</accession>
<comment type="caution">
    <text evidence="3">The sequence shown here is derived from an EMBL/GenBank/DDBJ whole genome shotgun (WGS) entry which is preliminary data.</text>
</comment>
<feature type="transmembrane region" description="Helical" evidence="2">
    <location>
        <begin position="812"/>
        <end position="835"/>
    </location>
</feature>
<feature type="transmembrane region" description="Helical" evidence="2">
    <location>
        <begin position="585"/>
        <end position="606"/>
    </location>
</feature>
<name>A0AAE0IFS8_9PEZI</name>